<dbReference type="Proteomes" id="UP000289738">
    <property type="component" value="Chromosome A03"/>
</dbReference>
<name>A0A445DZV6_ARAHY</name>
<accession>A0A445DZV6</accession>
<evidence type="ECO:0000313" key="2">
    <source>
        <dbReference type="Proteomes" id="UP000289738"/>
    </source>
</evidence>
<dbReference type="EMBL" id="SDMP01000003">
    <property type="protein sequence ID" value="RYR68659.1"/>
    <property type="molecule type" value="Genomic_DNA"/>
</dbReference>
<keyword evidence="2" id="KW-1185">Reference proteome</keyword>
<sequence>MGAQVLFQEIQSSILLGSTDNLVWDSTKNFNSMHVKDGENPLLPSPKGNLGGTLNCLRVQSHGLLECETLPSAAYYSYPSKDCMYVPFALLFLNPFFVYDRNRFGLVYRRKGEGQFSPQLVVPTVYSNKGFGVPSKRECGFEGDVKKGAKGVKGEQRTESGFDPDLNILIFL</sequence>
<protein>
    <submittedName>
        <fullName evidence="1">Uncharacterized protein</fullName>
    </submittedName>
</protein>
<gene>
    <name evidence="1" type="ORF">Ahy_A03g015147</name>
</gene>
<proteinExistence type="predicted"/>
<comment type="caution">
    <text evidence="1">The sequence shown here is derived from an EMBL/GenBank/DDBJ whole genome shotgun (WGS) entry which is preliminary data.</text>
</comment>
<organism evidence="1 2">
    <name type="scientific">Arachis hypogaea</name>
    <name type="common">Peanut</name>
    <dbReference type="NCBI Taxonomy" id="3818"/>
    <lineage>
        <taxon>Eukaryota</taxon>
        <taxon>Viridiplantae</taxon>
        <taxon>Streptophyta</taxon>
        <taxon>Embryophyta</taxon>
        <taxon>Tracheophyta</taxon>
        <taxon>Spermatophyta</taxon>
        <taxon>Magnoliopsida</taxon>
        <taxon>eudicotyledons</taxon>
        <taxon>Gunneridae</taxon>
        <taxon>Pentapetalae</taxon>
        <taxon>rosids</taxon>
        <taxon>fabids</taxon>
        <taxon>Fabales</taxon>
        <taxon>Fabaceae</taxon>
        <taxon>Papilionoideae</taxon>
        <taxon>50 kb inversion clade</taxon>
        <taxon>dalbergioids sensu lato</taxon>
        <taxon>Dalbergieae</taxon>
        <taxon>Pterocarpus clade</taxon>
        <taxon>Arachis</taxon>
    </lineage>
</organism>
<reference evidence="1 2" key="1">
    <citation type="submission" date="2019-01" db="EMBL/GenBank/DDBJ databases">
        <title>Sequencing of cultivated peanut Arachis hypogaea provides insights into genome evolution and oil improvement.</title>
        <authorList>
            <person name="Chen X."/>
        </authorList>
    </citation>
    <scope>NUCLEOTIDE SEQUENCE [LARGE SCALE GENOMIC DNA]</scope>
    <source>
        <strain evidence="2">cv. Fuhuasheng</strain>
        <tissue evidence="1">Leaves</tissue>
    </source>
</reference>
<dbReference type="AlphaFoldDB" id="A0A445DZV6"/>
<evidence type="ECO:0000313" key="1">
    <source>
        <dbReference type="EMBL" id="RYR68659.1"/>
    </source>
</evidence>